<organism evidence="5 6">
    <name type="scientific">Planomonospora venezuelensis</name>
    <dbReference type="NCBI Taxonomy" id="1999"/>
    <lineage>
        <taxon>Bacteria</taxon>
        <taxon>Bacillati</taxon>
        <taxon>Actinomycetota</taxon>
        <taxon>Actinomycetes</taxon>
        <taxon>Streptosporangiales</taxon>
        <taxon>Streptosporangiaceae</taxon>
        <taxon>Planomonospora</taxon>
    </lineage>
</organism>
<keyword evidence="2" id="KW-0663">Pyridoxal phosphate</keyword>
<dbReference type="NCBIfam" id="NF003346">
    <property type="entry name" value="PRK04366.1"/>
    <property type="match status" value="1"/>
</dbReference>
<evidence type="ECO:0000256" key="2">
    <source>
        <dbReference type="ARBA" id="ARBA00022898"/>
    </source>
</evidence>
<keyword evidence="5" id="KW-0560">Oxidoreductase</keyword>
<dbReference type="Pfam" id="PF00266">
    <property type="entry name" value="Aminotran_5"/>
    <property type="match status" value="1"/>
</dbReference>
<dbReference type="InterPro" id="IPR015424">
    <property type="entry name" value="PyrdxlP-dep_Trfase"/>
</dbReference>
<dbReference type="AlphaFoldDB" id="A0A841CZT7"/>
<dbReference type="SUPFAM" id="SSF53383">
    <property type="entry name" value="PLP-dependent transferases"/>
    <property type="match status" value="1"/>
</dbReference>
<dbReference type="Gene3D" id="3.40.640.10">
    <property type="entry name" value="Type I PLP-dependent aspartate aminotransferase-like (Major domain)"/>
    <property type="match status" value="1"/>
</dbReference>
<keyword evidence="6" id="KW-1185">Reference proteome</keyword>
<dbReference type="PANTHER" id="PTHR11773">
    <property type="entry name" value="GLYCINE DEHYDROGENASE, DECARBOXYLATING"/>
    <property type="match status" value="1"/>
</dbReference>
<dbReference type="Gene3D" id="6.20.440.10">
    <property type="match status" value="1"/>
</dbReference>
<dbReference type="PANTHER" id="PTHR11773:SF1">
    <property type="entry name" value="GLYCINE DEHYDROGENASE (DECARBOXYLATING), MITOCHONDRIAL"/>
    <property type="match status" value="1"/>
</dbReference>
<feature type="domain" description="Aminotransferase class V" evidence="3">
    <location>
        <begin position="180"/>
        <end position="295"/>
    </location>
</feature>
<evidence type="ECO:0000313" key="5">
    <source>
        <dbReference type="EMBL" id="MBB5962303.1"/>
    </source>
</evidence>
<sequence>MSGHAQEPFAKLPVAPKPPLRRFHQARWDEPIIFEQSRPGRRGIAVPAAGVPAVEPPETVRRARPPKLPEMSQLHVLRHYVRLSQENLGVDQAVAVGQGTCTMKYSPKVNEAFAAAVGELHPLQPVDTVQGVLEVYWRLERMLAEISGMHRVSLQPASGSAAIYANVAMIRAYHASRGEGDRRDQVITTMFSHPSNAACAKTAGYEVVTLMPGADGHPDIEALRAAVGPRTAALMITNPEDTGIFNPRIADFVDLVHEAGGLACYDQANANGLLGVTRAADAGFDLCHFNLHKTFSTPHACGGPAGGACGVVERLEPFLPAPTVERGGDGYRLDTERPQSVGKTRPFLGVTPNVVRAYAWIMALGGRGLREVAEIATLNNNYLMDKVLRIPGASAPWGRDRIEQVRYSWRELFEDTGVRSEEIGARAADFGVHYWTSHHPHLVPEPFTLEPTESYSREDLDEYAAILAHVADEARRDPGLVRGAPYNQTIHKIDPTPLDDPAQWAPTWRAYTRKHLS</sequence>
<proteinExistence type="predicted"/>
<dbReference type="InterPro" id="IPR020581">
    <property type="entry name" value="GDC_P"/>
</dbReference>
<dbReference type="GO" id="GO:0030170">
    <property type="term" value="F:pyridoxal phosphate binding"/>
    <property type="evidence" value="ECO:0007669"/>
    <property type="project" value="TreeGrafter"/>
</dbReference>
<evidence type="ECO:0000313" key="6">
    <source>
        <dbReference type="Proteomes" id="UP000562352"/>
    </source>
</evidence>
<dbReference type="Proteomes" id="UP000562352">
    <property type="component" value="Unassembled WGS sequence"/>
</dbReference>
<accession>A0A841CZT7</accession>
<reference evidence="5 6" key="1">
    <citation type="submission" date="2020-08" db="EMBL/GenBank/DDBJ databases">
        <title>Genomic Encyclopedia of Type Strains, Phase III (KMG-III): the genomes of soil and plant-associated and newly described type strains.</title>
        <authorList>
            <person name="Whitman W."/>
        </authorList>
    </citation>
    <scope>NUCLEOTIDE SEQUENCE [LARGE SCALE GENOMIC DNA]</scope>
    <source>
        <strain evidence="5 6">CECT 3303</strain>
    </source>
</reference>
<comment type="caution">
    <text evidence="5">The sequence shown here is derived from an EMBL/GenBank/DDBJ whole genome shotgun (WGS) entry which is preliminary data.</text>
</comment>
<dbReference type="InterPro" id="IPR000192">
    <property type="entry name" value="Aminotrans_V_dom"/>
</dbReference>
<dbReference type="EC" id="1.4.4.2" evidence="5"/>
<dbReference type="GO" id="GO:0019464">
    <property type="term" value="P:glycine decarboxylation via glycine cleavage system"/>
    <property type="evidence" value="ECO:0007669"/>
    <property type="project" value="TreeGrafter"/>
</dbReference>
<dbReference type="InterPro" id="IPR015421">
    <property type="entry name" value="PyrdxlP-dep_Trfase_major"/>
</dbReference>
<feature type="domain" description="Glycine dehydrogenase C-terminal" evidence="4">
    <location>
        <begin position="407"/>
        <end position="475"/>
    </location>
</feature>
<evidence type="ECO:0000256" key="1">
    <source>
        <dbReference type="ARBA" id="ARBA00003788"/>
    </source>
</evidence>
<comment type="function">
    <text evidence="1">The glycine cleavage system catalyzes the degradation of glycine. The P protein binds the alpha-amino group of glycine through its pyridoxal phosphate cofactor; CO(2) is released and the remaining methylamine moiety is then transferred to the lipoamide cofactor of the H protein.</text>
</comment>
<gene>
    <name evidence="5" type="ORF">FHS22_001564</name>
</gene>
<dbReference type="EMBL" id="JACHJJ010000004">
    <property type="protein sequence ID" value="MBB5962303.1"/>
    <property type="molecule type" value="Genomic_DNA"/>
</dbReference>
<dbReference type="InterPro" id="IPR049316">
    <property type="entry name" value="GDC-P_C"/>
</dbReference>
<dbReference type="GO" id="GO:0016594">
    <property type="term" value="F:glycine binding"/>
    <property type="evidence" value="ECO:0007669"/>
    <property type="project" value="TreeGrafter"/>
</dbReference>
<dbReference type="GO" id="GO:0004375">
    <property type="term" value="F:glycine dehydrogenase (decarboxylating) activity"/>
    <property type="evidence" value="ECO:0007669"/>
    <property type="project" value="UniProtKB-EC"/>
</dbReference>
<dbReference type="GO" id="GO:0005829">
    <property type="term" value="C:cytosol"/>
    <property type="evidence" value="ECO:0007669"/>
    <property type="project" value="TreeGrafter"/>
</dbReference>
<dbReference type="Pfam" id="PF21478">
    <property type="entry name" value="GcvP2_C"/>
    <property type="match status" value="1"/>
</dbReference>
<evidence type="ECO:0000259" key="3">
    <source>
        <dbReference type="Pfam" id="PF00266"/>
    </source>
</evidence>
<evidence type="ECO:0000259" key="4">
    <source>
        <dbReference type="Pfam" id="PF21478"/>
    </source>
</evidence>
<dbReference type="RefSeq" id="WP_184939715.1">
    <property type="nucleotide sequence ID" value="NZ_BAAAWZ010000001.1"/>
</dbReference>
<dbReference type="GO" id="GO:0005960">
    <property type="term" value="C:glycine cleavage complex"/>
    <property type="evidence" value="ECO:0007669"/>
    <property type="project" value="TreeGrafter"/>
</dbReference>
<name>A0A841CZT7_PLAVE</name>
<protein>
    <submittedName>
        <fullName evidence="5">Glycine dehydrogenase subunit 2</fullName>
        <ecNumber evidence="5">1.4.4.2</ecNumber>
    </submittedName>
</protein>